<reference evidence="3 4" key="1">
    <citation type="submission" date="2024-10" db="EMBL/GenBank/DDBJ databases">
        <title>Updated reference genomes for cyclostephanoid diatoms.</title>
        <authorList>
            <person name="Roberts W.R."/>
            <person name="Alverson A.J."/>
        </authorList>
    </citation>
    <scope>NUCLEOTIDE SEQUENCE [LARGE SCALE GENOMIC DNA]</scope>
    <source>
        <strain evidence="3 4">AJA276-08</strain>
    </source>
</reference>
<proteinExistence type="predicted"/>
<feature type="region of interest" description="Disordered" evidence="1">
    <location>
        <begin position="119"/>
        <end position="139"/>
    </location>
</feature>
<name>A0ABD3NS69_9STRA</name>
<keyword evidence="2" id="KW-1133">Transmembrane helix</keyword>
<keyword evidence="4" id="KW-1185">Reference proteome</keyword>
<feature type="region of interest" description="Disordered" evidence="1">
    <location>
        <begin position="1"/>
        <end position="39"/>
    </location>
</feature>
<dbReference type="AlphaFoldDB" id="A0ABD3NS69"/>
<keyword evidence="2" id="KW-0812">Transmembrane</keyword>
<dbReference type="Proteomes" id="UP001530315">
    <property type="component" value="Unassembled WGS sequence"/>
</dbReference>
<comment type="caution">
    <text evidence="3">The sequence shown here is derived from an EMBL/GenBank/DDBJ whole genome shotgun (WGS) entry which is preliminary data.</text>
</comment>
<gene>
    <name evidence="3" type="ORF">ACHAW5_004868</name>
</gene>
<protein>
    <submittedName>
        <fullName evidence="3">Uncharacterized protein</fullName>
    </submittedName>
</protein>
<keyword evidence="2" id="KW-0472">Membrane</keyword>
<feature type="transmembrane region" description="Helical" evidence="2">
    <location>
        <begin position="49"/>
        <end position="70"/>
    </location>
</feature>
<sequence length="305" mass="32589">MERTKLSYSYPQDTTSSESCLRRDPTRRRHHHRRSSSAPASSCAASIRIVAAVAAAAATIAAAASFVGAFETAARRSGSSSPSSSSLLPSCRFPLRPSRPYLSSSSLVDSSQRAAAGATSSSVALRLRPAGDDDGGDGDGGYWKRWPFAPSRTTIRAGDTVFCKRSLPHLGIYENSPYQLTSIYVQYFDEQTQKMVKLPLRSMADRDGDDDDVVVSSARGGGAAVSAASLYVTLYSPRHHPGERGTGDAVVVAPEEVGVTSVLDEWGSAAWLAVPGLFWVYVALSFYGTYHDRTGGGFGDAFWGR</sequence>
<organism evidence="3 4">
    <name type="scientific">Stephanodiscus triporus</name>
    <dbReference type="NCBI Taxonomy" id="2934178"/>
    <lineage>
        <taxon>Eukaryota</taxon>
        <taxon>Sar</taxon>
        <taxon>Stramenopiles</taxon>
        <taxon>Ochrophyta</taxon>
        <taxon>Bacillariophyta</taxon>
        <taxon>Coscinodiscophyceae</taxon>
        <taxon>Thalassiosirophycidae</taxon>
        <taxon>Stephanodiscales</taxon>
        <taxon>Stephanodiscaceae</taxon>
        <taxon>Stephanodiscus</taxon>
    </lineage>
</organism>
<evidence type="ECO:0000256" key="1">
    <source>
        <dbReference type="SAM" id="MobiDB-lite"/>
    </source>
</evidence>
<evidence type="ECO:0000256" key="2">
    <source>
        <dbReference type="SAM" id="Phobius"/>
    </source>
</evidence>
<feature type="compositionally biased region" description="Basic residues" evidence="1">
    <location>
        <begin position="25"/>
        <end position="35"/>
    </location>
</feature>
<dbReference type="EMBL" id="JALLAZ020001201">
    <property type="protein sequence ID" value="KAL3778752.1"/>
    <property type="molecule type" value="Genomic_DNA"/>
</dbReference>
<accession>A0ABD3NS69</accession>
<feature type="compositionally biased region" description="Polar residues" evidence="1">
    <location>
        <begin position="1"/>
        <end position="19"/>
    </location>
</feature>
<evidence type="ECO:0000313" key="4">
    <source>
        <dbReference type="Proteomes" id="UP001530315"/>
    </source>
</evidence>
<evidence type="ECO:0000313" key="3">
    <source>
        <dbReference type="EMBL" id="KAL3778752.1"/>
    </source>
</evidence>